<proteinExistence type="predicted"/>
<gene>
    <name evidence="5" type="ORF">GT019_00145</name>
</gene>
<dbReference type="EMBL" id="JAAAMV010000001">
    <property type="protein sequence ID" value="NBD22272.1"/>
    <property type="molecule type" value="Genomic_DNA"/>
</dbReference>
<protein>
    <submittedName>
        <fullName evidence="5">Carbohydrate kinase family protein</fullName>
    </submittedName>
</protein>
<dbReference type="Proteomes" id="UP000665561">
    <property type="component" value="Unassembled WGS sequence"/>
</dbReference>
<evidence type="ECO:0000259" key="4">
    <source>
        <dbReference type="Pfam" id="PF00294"/>
    </source>
</evidence>
<evidence type="ECO:0000256" key="2">
    <source>
        <dbReference type="ARBA" id="ARBA00022777"/>
    </source>
</evidence>
<comment type="caution">
    <text evidence="5">The sequence shown here is derived from an EMBL/GenBank/DDBJ whole genome shotgun (WGS) entry which is preliminary data.</text>
</comment>
<dbReference type="GO" id="GO:0016301">
    <property type="term" value="F:kinase activity"/>
    <property type="evidence" value="ECO:0007669"/>
    <property type="project" value="UniProtKB-KW"/>
</dbReference>
<reference evidence="5 6" key="1">
    <citation type="submission" date="2020-01" db="EMBL/GenBank/DDBJ databases">
        <title>Paenibacillus soybeanensis sp. nov. isolated from the nodules of soybean (Glycine max(L.) Merr).</title>
        <authorList>
            <person name="Wang H."/>
        </authorList>
    </citation>
    <scope>NUCLEOTIDE SEQUENCE [LARGE SCALE GENOMIC DNA]</scope>
    <source>
        <strain evidence="5 6">T1</strain>
    </source>
</reference>
<evidence type="ECO:0000256" key="1">
    <source>
        <dbReference type="ARBA" id="ARBA00022679"/>
    </source>
</evidence>
<keyword evidence="6" id="KW-1185">Reference proteome</keyword>
<dbReference type="Gene3D" id="3.40.1190.20">
    <property type="match status" value="1"/>
</dbReference>
<organism evidence="5 6">
    <name type="scientific">Paenibacillus glycinis</name>
    <dbReference type="NCBI Taxonomy" id="2697035"/>
    <lineage>
        <taxon>Bacteria</taxon>
        <taxon>Bacillati</taxon>
        <taxon>Bacillota</taxon>
        <taxon>Bacilli</taxon>
        <taxon>Bacillales</taxon>
        <taxon>Paenibacillaceae</taxon>
        <taxon>Paenibacillus</taxon>
    </lineage>
</organism>
<sequence length="410" mass="43976">MTQSGKESAAAVDVMVCGHISVDVIPRFRAGSEEPGGATLTPGSLIETGAAEFSTGGAVSNTGIALHKLGAKVRLVGKVSDDFFGSLTLRLLGDVHPALTEGIVQAKGETSSYTIVVNPPGTDRIFLHCPGTNDTFSERDIDWERSAGTRHFHFGYPPLMKGMYADGGERLAGMLRAARQQGMTVSLDMAMPGRGTAAYSADWAGILNRALPYVDIFLPSLEEMLMMVGRDRYEQLDSRGEDLCETVSAETVRELAEQLLAMGCGMVVLKLGASGLYLRSSERFALRGAEWRNRELWSPCFRARVEGTTGAGDCTIAGFLKGFLLGLGPEETMTGAVAVGAFSVEHLGATGGIRSWEAVKARIDSGWARLPMSRPLPHWHWQERAGIWAGPADADGEGRDEYEGETIDGT</sequence>
<evidence type="ECO:0000256" key="3">
    <source>
        <dbReference type="SAM" id="MobiDB-lite"/>
    </source>
</evidence>
<dbReference type="RefSeq" id="WP_161739989.1">
    <property type="nucleotide sequence ID" value="NZ_JAAAMV010000001.1"/>
</dbReference>
<feature type="region of interest" description="Disordered" evidence="3">
    <location>
        <begin position="389"/>
        <end position="410"/>
    </location>
</feature>
<accession>A0ABW9XII5</accession>
<dbReference type="SUPFAM" id="SSF53613">
    <property type="entry name" value="Ribokinase-like"/>
    <property type="match status" value="1"/>
</dbReference>
<keyword evidence="1" id="KW-0808">Transferase</keyword>
<dbReference type="InterPro" id="IPR029056">
    <property type="entry name" value="Ribokinase-like"/>
</dbReference>
<name>A0ABW9XII5_9BACL</name>
<dbReference type="Pfam" id="PF00294">
    <property type="entry name" value="PfkB"/>
    <property type="match status" value="1"/>
</dbReference>
<feature type="domain" description="Carbohydrate kinase PfkB" evidence="4">
    <location>
        <begin position="42"/>
        <end position="351"/>
    </location>
</feature>
<evidence type="ECO:0000313" key="6">
    <source>
        <dbReference type="Proteomes" id="UP000665561"/>
    </source>
</evidence>
<evidence type="ECO:0000313" key="5">
    <source>
        <dbReference type="EMBL" id="NBD22272.1"/>
    </source>
</evidence>
<dbReference type="PANTHER" id="PTHR10584:SF166">
    <property type="entry name" value="RIBOKINASE"/>
    <property type="match status" value="1"/>
</dbReference>
<dbReference type="PANTHER" id="PTHR10584">
    <property type="entry name" value="SUGAR KINASE"/>
    <property type="match status" value="1"/>
</dbReference>
<keyword evidence="2 5" id="KW-0418">Kinase</keyword>
<dbReference type="InterPro" id="IPR011611">
    <property type="entry name" value="PfkB_dom"/>
</dbReference>